<evidence type="ECO:0000313" key="2">
    <source>
        <dbReference type="EMBL" id="CAI3950724.1"/>
    </source>
</evidence>
<dbReference type="EMBL" id="CAMXCS010000004">
    <property type="protein sequence ID" value="CAI3950724.1"/>
    <property type="molecule type" value="Genomic_DNA"/>
</dbReference>
<comment type="caution">
    <text evidence="3">The sequence shown here is derived from an EMBL/GenBank/DDBJ whole genome shotgun (WGS) entry which is preliminary data.</text>
</comment>
<name>A0A9W4TQR4_9PROT</name>
<gene>
    <name evidence="2" type="ORF">R53529_LOCUS1685</name>
    <name evidence="3" type="ORF">R53530_LOCUS1901</name>
</gene>
<reference evidence="3" key="1">
    <citation type="submission" date="2022-10" db="EMBL/GenBank/DDBJ databases">
        <authorList>
            <person name="Botero Cardona J."/>
        </authorList>
    </citation>
    <scope>NUCLEOTIDE SEQUENCE</scope>
    <source>
        <strain evidence="3">LMG 31819</strain>
        <strain evidence="2">R-53529</strain>
    </source>
</reference>
<proteinExistence type="predicted"/>
<evidence type="ECO:0000259" key="1">
    <source>
        <dbReference type="Pfam" id="PF09346"/>
    </source>
</evidence>
<dbReference type="SUPFAM" id="SSF160631">
    <property type="entry name" value="SMI1/KNR4-like"/>
    <property type="match status" value="1"/>
</dbReference>
<dbReference type="Pfam" id="PF09346">
    <property type="entry name" value="SMI1_KNR4"/>
    <property type="match status" value="1"/>
</dbReference>
<evidence type="ECO:0000313" key="4">
    <source>
        <dbReference type="Proteomes" id="UP001154255"/>
    </source>
</evidence>
<dbReference type="Proteomes" id="UP001154255">
    <property type="component" value="Unassembled WGS sequence"/>
</dbReference>
<protein>
    <recommendedName>
        <fullName evidence="1">Knr4/Smi1-like domain-containing protein</fullName>
    </recommendedName>
</protein>
<evidence type="ECO:0000313" key="3">
    <source>
        <dbReference type="EMBL" id="CAI3952273.1"/>
    </source>
</evidence>
<dbReference type="InterPro" id="IPR018958">
    <property type="entry name" value="Knr4/Smi1-like_dom"/>
</dbReference>
<sequence length="123" mass="14350">MMNTKITQHLLTIELQFDIQFPTLYKQFLVEIIQDQANYEIMDINQNYVSLYSYSDLIERNETYQIQEYEPDYLLIGQNGDQGYFIYVKPNHASEVIYINDLGALGSLEMQPIAPTINDLAMP</sequence>
<dbReference type="EMBL" id="CAMXCM010000006">
    <property type="protein sequence ID" value="CAI3952273.1"/>
    <property type="molecule type" value="Genomic_DNA"/>
</dbReference>
<organism evidence="3 4">
    <name type="scientific">Commensalibacter communis</name>
    <dbReference type="NCBI Taxonomy" id="2972786"/>
    <lineage>
        <taxon>Bacteria</taxon>
        <taxon>Pseudomonadati</taxon>
        <taxon>Pseudomonadota</taxon>
        <taxon>Alphaproteobacteria</taxon>
        <taxon>Acetobacterales</taxon>
        <taxon>Acetobacteraceae</taxon>
    </lineage>
</organism>
<evidence type="ECO:0000313" key="5">
    <source>
        <dbReference type="Proteomes" id="UP001154259"/>
    </source>
</evidence>
<dbReference type="RefSeq" id="WP_271790116.1">
    <property type="nucleotide sequence ID" value="NZ_CAMXCM010000006.1"/>
</dbReference>
<dbReference type="Proteomes" id="UP001154259">
    <property type="component" value="Unassembled WGS sequence"/>
</dbReference>
<feature type="domain" description="Knr4/Smi1-like" evidence="1">
    <location>
        <begin position="11"/>
        <end position="119"/>
    </location>
</feature>
<dbReference type="AlphaFoldDB" id="A0A9W4TQR4"/>
<dbReference type="Gene3D" id="3.40.1580.10">
    <property type="entry name" value="SMI1/KNR4-like"/>
    <property type="match status" value="1"/>
</dbReference>
<dbReference type="InterPro" id="IPR037883">
    <property type="entry name" value="Knr4/Smi1-like_sf"/>
</dbReference>
<accession>A0A9W4TQR4</accession>
<keyword evidence="5" id="KW-1185">Reference proteome</keyword>